<keyword evidence="4" id="KW-1185">Reference proteome</keyword>
<evidence type="ECO:0000256" key="1">
    <source>
        <dbReference type="SAM" id="MobiDB-lite"/>
    </source>
</evidence>
<feature type="region of interest" description="Disordered" evidence="1">
    <location>
        <begin position="63"/>
        <end position="85"/>
    </location>
</feature>
<keyword evidence="2" id="KW-1133">Transmembrane helix</keyword>
<evidence type="ECO:0000256" key="2">
    <source>
        <dbReference type="SAM" id="Phobius"/>
    </source>
</evidence>
<keyword evidence="2" id="KW-0472">Membrane</keyword>
<keyword evidence="2" id="KW-0812">Transmembrane</keyword>
<dbReference type="InterPro" id="IPR011042">
    <property type="entry name" value="6-blade_b-propeller_TolB-like"/>
</dbReference>
<reference evidence="3 4" key="1">
    <citation type="submission" date="2021-01" db="EMBL/GenBank/DDBJ databases">
        <title>Actinoplanes sp. nov. LDG1-01 isolated from lichen.</title>
        <authorList>
            <person name="Saeng-In P."/>
            <person name="Phongsopitanun W."/>
            <person name="Kanchanasin P."/>
            <person name="Yuki M."/>
            <person name="Kudo T."/>
            <person name="Ohkuma M."/>
            <person name="Tanasupawat S."/>
        </authorList>
    </citation>
    <scope>NUCLEOTIDE SEQUENCE [LARGE SCALE GENOMIC DNA]</scope>
    <source>
        <strain evidence="3 4">LDG1-01</strain>
    </source>
</reference>
<dbReference type="EMBL" id="JAENHO010000019">
    <property type="protein sequence ID" value="MBL7261409.1"/>
    <property type="molecule type" value="Genomic_DNA"/>
</dbReference>
<sequence>MNLEDKVRVTVHDLADGARFPDDLAAGARQRGRRIRRRRQAGVAAAAVALVASASIPYALLHRDEPAPQPQPQPAATTSRPIDWGKSPLTLPGKVIVTAVSRIDPRLADVPSADGSVVLDRRTGRYVQLPDDYHRVWGAPKVNRAVVSGDRHLGIIAANGEITWTDVTPGPDPQWSPDGTRVLATSGDGFAIIDAASGAVSRHATFDETYACPDECRFTWLPDGKRVAIPVRDITADRSEAKLDMAVKVAIHDASTGKRLETIPVPGAPADQDAWSPDGRRVVLKHTSESGWANRVIFDVETQQILADLGEQDAHFLPDGRLLGFDRPGARVRLYDVRGRVLEEMSLPRSFANRTVSIGMP</sequence>
<evidence type="ECO:0000313" key="4">
    <source>
        <dbReference type="Proteomes" id="UP000598996"/>
    </source>
</evidence>
<dbReference type="SUPFAM" id="SSF69322">
    <property type="entry name" value="Tricorn protease domain 2"/>
    <property type="match status" value="1"/>
</dbReference>
<protein>
    <recommendedName>
        <fullName evidence="5">Protein TolB</fullName>
    </recommendedName>
</protein>
<feature type="transmembrane region" description="Helical" evidence="2">
    <location>
        <begin position="41"/>
        <end position="61"/>
    </location>
</feature>
<proteinExistence type="predicted"/>
<organism evidence="3 4">
    <name type="scientific">Paractinoplanes lichenicola</name>
    <dbReference type="NCBI Taxonomy" id="2802976"/>
    <lineage>
        <taxon>Bacteria</taxon>
        <taxon>Bacillati</taxon>
        <taxon>Actinomycetota</taxon>
        <taxon>Actinomycetes</taxon>
        <taxon>Micromonosporales</taxon>
        <taxon>Micromonosporaceae</taxon>
        <taxon>Paractinoplanes</taxon>
    </lineage>
</organism>
<evidence type="ECO:0008006" key="5">
    <source>
        <dbReference type="Google" id="ProtNLM"/>
    </source>
</evidence>
<comment type="caution">
    <text evidence="3">The sequence shown here is derived from an EMBL/GenBank/DDBJ whole genome shotgun (WGS) entry which is preliminary data.</text>
</comment>
<gene>
    <name evidence="3" type="ORF">JKJ07_44715</name>
</gene>
<dbReference type="RefSeq" id="WP_202998176.1">
    <property type="nucleotide sequence ID" value="NZ_JAENHO010000019.1"/>
</dbReference>
<accession>A0ABS1W3U4</accession>
<dbReference type="Proteomes" id="UP000598996">
    <property type="component" value="Unassembled WGS sequence"/>
</dbReference>
<dbReference type="Gene3D" id="2.120.10.30">
    <property type="entry name" value="TolB, C-terminal domain"/>
    <property type="match status" value="1"/>
</dbReference>
<evidence type="ECO:0000313" key="3">
    <source>
        <dbReference type="EMBL" id="MBL7261409.1"/>
    </source>
</evidence>
<name>A0ABS1W3U4_9ACTN</name>